<feature type="chain" id="PRO_5046558380" description="Lipoprotein" evidence="1">
    <location>
        <begin position="23"/>
        <end position="298"/>
    </location>
</feature>
<reference evidence="3" key="1">
    <citation type="journal article" date="2019" name="Int. J. Syst. Evol. Microbiol.">
        <title>The Global Catalogue of Microorganisms (GCM) 10K type strain sequencing project: providing services to taxonomists for standard genome sequencing and annotation.</title>
        <authorList>
            <consortium name="The Broad Institute Genomics Platform"/>
            <consortium name="The Broad Institute Genome Sequencing Center for Infectious Disease"/>
            <person name="Wu L."/>
            <person name="Ma J."/>
        </authorList>
    </citation>
    <scope>NUCLEOTIDE SEQUENCE [LARGE SCALE GENOMIC DNA]</scope>
    <source>
        <strain evidence="3">CCM 8911</strain>
    </source>
</reference>
<accession>A0ABW4BBD3</accession>
<dbReference type="EMBL" id="JBHTMO010000024">
    <property type="protein sequence ID" value="MFD1393507.1"/>
    <property type="molecule type" value="Genomic_DNA"/>
</dbReference>
<dbReference type="PROSITE" id="PS51257">
    <property type="entry name" value="PROKAR_LIPOPROTEIN"/>
    <property type="match status" value="1"/>
</dbReference>
<evidence type="ECO:0000313" key="3">
    <source>
        <dbReference type="Proteomes" id="UP001597249"/>
    </source>
</evidence>
<evidence type="ECO:0000313" key="2">
    <source>
        <dbReference type="EMBL" id="MFD1393507.1"/>
    </source>
</evidence>
<comment type="caution">
    <text evidence="2">The sequence shown here is derived from an EMBL/GenBank/DDBJ whole genome shotgun (WGS) entry which is preliminary data.</text>
</comment>
<dbReference type="RefSeq" id="WP_125584667.1">
    <property type="nucleotide sequence ID" value="NZ_JBHTMO010000024.1"/>
</dbReference>
<keyword evidence="3" id="KW-1185">Reference proteome</keyword>
<dbReference type="Proteomes" id="UP001597249">
    <property type="component" value="Unassembled WGS sequence"/>
</dbReference>
<protein>
    <recommendedName>
        <fullName evidence="4">Lipoprotein</fullName>
    </recommendedName>
</protein>
<keyword evidence="1" id="KW-0732">Signal</keyword>
<organism evidence="2 3">
    <name type="scientific">Lacticaseibacillus jixianensis</name>
    <dbReference type="NCBI Taxonomy" id="2486012"/>
    <lineage>
        <taxon>Bacteria</taxon>
        <taxon>Bacillati</taxon>
        <taxon>Bacillota</taxon>
        <taxon>Bacilli</taxon>
        <taxon>Lactobacillales</taxon>
        <taxon>Lactobacillaceae</taxon>
        <taxon>Lacticaseibacillus</taxon>
    </lineage>
</organism>
<sequence length="298" mass="33356">MKKWWQQSILGFSLLLLAFGLAGCQGQTASPRWPHKSLAHAVENFVVSQDFMDYTAIKHAFSQKGLYMIYPYSAADAKRTGDLRYHVTVRGQVYKKRKNAYATYATFDLETTPHNGKLAVSAARFTKSTPKFNRWLKIQNIKVNHPRVALLNKQGAAGVNIQGIFPDKDGNHINSAYQLFQASFPITSKAELAEYYLPDSGNTKTILTMLNANDWKAYQLPQATQDGMLKGMKTLANAKLNYLRVDRLSQSYYAVALFENATADQAKGLMILKDAAPKDPKLAHLQFVTIKAVAIKMP</sequence>
<name>A0ABW4BBD3_9LACO</name>
<evidence type="ECO:0000256" key="1">
    <source>
        <dbReference type="SAM" id="SignalP"/>
    </source>
</evidence>
<feature type="signal peptide" evidence="1">
    <location>
        <begin position="1"/>
        <end position="22"/>
    </location>
</feature>
<evidence type="ECO:0008006" key="4">
    <source>
        <dbReference type="Google" id="ProtNLM"/>
    </source>
</evidence>
<gene>
    <name evidence="2" type="ORF">ACFQ3L_07980</name>
</gene>
<proteinExistence type="predicted"/>